<dbReference type="InterPro" id="IPR006076">
    <property type="entry name" value="FAD-dep_OxRdtase"/>
</dbReference>
<evidence type="ECO:0000313" key="8">
    <source>
        <dbReference type="Proteomes" id="UP001500730"/>
    </source>
</evidence>
<dbReference type="Proteomes" id="UP001500730">
    <property type="component" value="Unassembled WGS sequence"/>
</dbReference>
<evidence type="ECO:0000256" key="2">
    <source>
        <dbReference type="ARBA" id="ARBA00022977"/>
    </source>
</evidence>
<comment type="caution">
    <text evidence="7">The sequence shown here is derived from an EMBL/GenBank/DDBJ whole genome shotgun (WGS) entry which is preliminary data.</text>
</comment>
<dbReference type="Gene3D" id="3.50.50.60">
    <property type="entry name" value="FAD/NAD(P)-binding domain"/>
    <property type="match status" value="1"/>
</dbReference>
<dbReference type="RefSeq" id="WP_344257496.1">
    <property type="nucleotide sequence ID" value="NZ_BAAARE010000043.1"/>
</dbReference>
<evidence type="ECO:0000256" key="1">
    <source>
        <dbReference type="ARBA" id="ARBA00004948"/>
    </source>
</evidence>
<dbReference type="InterPro" id="IPR036188">
    <property type="entry name" value="FAD/NAD-bd_sf"/>
</dbReference>
<gene>
    <name evidence="7" type="primary">thiO</name>
    <name evidence="7" type="ORF">GCM10009858_46530</name>
</gene>
<dbReference type="PANTHER" id="PTHR13847">
    <property type="entry name" value="SARCOSINE DEHYDROGENASE-RELATED"/>
    <property type="match status" value="1"/>
</dbReference>
<evidence type="ECO:0000256" key="3">
    <source>
        <dbReference type="ARBA" id="ARBA00023002"/>
    </source>
</evidence>
<organism evidence="7 8">
    <name type="scientific">Terrabacter carboxydivorans</name>
    <dbReference type="NCBI Taxonomy" id="619730"/>
    <lineage>
        <taxon>Bacteria</taxon>
        <taxon>Bacillati</taxon>
        <taxon>Actinomycetota</taxon>
        <taxon>Actinomycetes</taxon>
        <taxon>Micrococcales</taxon>
        <taxon>Intrasporangiaceae</taxon>
        <taxon>Terrabacter</taxon>
    </lineage>
</organism>
<dbReference type="NCBIfam" id="TIGR02352">
    <property type="entry name" value="thiamin_ThiO"/>
    <property type="match status" value="1"/>
</dbReference>
<dbReference type="InterPro" id="IPR012727">
    <property type="entry name" value="Gly_oxidase_ThiO"/>
</dbReference>
<evidence type="ECO:0000256" key="4">
    <source>
        <dbReference type="ARBA" id="ARBA00049872"/>
    </source>
</evidence>
<accession>A0ABN3MJM7</accession>
<evidence type="ECO:0000259" key="6">
    <source>
        <dbReference type="Pfam" id="PF01266"/>
    </source>
</evidence>
<evidence type="ECO:0000313" key="7">
    <source>
        <dbReference type="EMBL" id="GAA2503162.1"/>
    </source>
</evidence>
<feature type="domain" description="FAD dependent oxidoreductase" evidence="6">
    <location>
        <begin position="13"/>
        <end position="363"/>
    </location>
</feature>
<keyword evidence="2" id="KW-0784">Thiamine biosynthesis</keyword>
<dbReference type="PANTHER" id="PTHR13847:SF289">
    <property type="entry name" value="GLYCINE OXIDASE"/>
    <property type="match status" value="1"/>
</dbReference>
<dbReference type="EC" id="1.4.3.19" evidence="5"/>
<evidence type="ECO:0000256" key="5">
    <source>
        <dbReference type="ARBA" id="ARBA00050018"/>
    </source>
</evidence>
<reference evidence="7 8" key="1">
    <citation type="journal article" date="2019" name="Int. J. Syst. Evol. Microbiol.">
        <title>The Global Catalogue of Microorganisms (GCM) 10K type strain sequencing project: providing services to taxonomists for standard genome sequencing and annotation.</title>
        <authorList>
            <consortium name="The Broad Institute Genomics Platform"/>
            <consortium name="The Broad Institute Genome Sequencing Center for Infectious Disease"/>
            <person name="Wu L."/>
            <person name="Ma J."/>
        </authorList>
    </citation>
    <scope>NUCLEOTIDE SEQUENCE [LARGE SCALE GENOMIC DNA]</scope>
    <source>
        <strain evidence="7 8">JCM 16259</strain>
    </source>
</reference>
<dbReference type="Gene3D" id="3.30.9.10">
    <property type="entry name" value="D-Amino Acid Oxidase, subunit A, domain 2"/>
    <property type="match status" value="1"/>
</dbReference>
<comment type="catalytic activity">
    <reaction evidence="4">
        <text>glycine + O2 + H2O = glyoxylate + H2O2 + NH4(+)</text>
        <dbReference type="Rhea" id="RHEA:11532"/>
        <dbReference type="ChEBI" id="CHEBI:15377"/>
        <dbReference type="ChEBI" id="CHEBI:15379"/>
        <dbReference type="ChEBI" id="CHEBI:16240"/>
        <dbReference type="ChEBI" id="CHEBI:28938"/>
        <dbReference type="ChEBI" id="CHEBI:36655"/>
        <dbReference type="ChEBI" id="CHEBI:57305"/>
        <dbReference type="EC" id="1.4.3.19"/>
    </reaction>
</comment>
<comment type="pathway">
    <text evidence="1">Cofactor biosynthesis; thiamine diphosphate biosynthesis.</text>
</comment>
<sequence>MTALTVGAKGPQRVAVLGAGIIGLACAWRLARAGHRVTVLDPSARTGATYAAAGMIAPASEAAFGQDALLAAGLASARLWPTFAADLTHDTGRPIELTPCATMLVALDADDDNALTRHVRHLHRRGCTAERLTSRAARRLEAGLTPRLAGAVLLHETAVDARKVASALEVALVEHGGTVLAVSGEPVVHEGTATGVRSLGERWATTSGVIDADVVVVAAGWRSPQMLSALDHAVPIRPLKGQILRLRSSPGALGHTVRGTVRGREVYVVPRPDGEVVVGATSEDVGEDLRVTAGAVHDLLHDAIELLPELAEATLVESTARLRPATSDNLPVVGPTCVDGLVLASGHGRDGILLAPLTAELVSAHIDGRPPPSGAETLAAQRLCTPKELT</sequence>
<dbReference type="SUPFAM" id="SSF54373">
    <property type="entry name" value="FAD-linked reductases, C-terminal domain"/>
    <property type="match status" value="1"/>
</dbReference>
<keyword evidence="8" id="KW-1185">Reference proteome</keyword>
<proteinExistence type="predicted"/>
<dbReference type="EMBL" id="BAAARE010000043">
    <property type="protein sequence ID" value="GAA2503162.1"/>
    <property type="molecule type" value="Genomic_DNA"/>
</dbReference>
<protein>
    <recommendedName>
        <fullName evidence="5">glycine oxidase</fullName>
        <ecNumber evidence="5">1.4.3.19</ecNumber>
    </recommendedName>
</protein>
<dbReference type="SUPFAM" id="SSF51905">
    <property type="entry name" value="FAD/NAD(P)-binding domain"/>
    <property type="match status" value="1"/>
</dbReference>
<name>A0ABN3MJM7_9MICO</name>
<keyword evidence="3" id="KW-0560">Oxidoreductase</keyword>
<dbReference type="Pfam" id="PF01266">
    <property type="entry name" value="DAO"/>
    <property type="match status" value="1"/>
</dbReference>